<sequence>MADLLQAEETETVSVSPHPSTKDEEITQIIEKQKSLFIDRNWELKQTNLKLVRDLIGLYRIKIGLPSRISRLIIDLTLINGDDMGHWTSLHPLDIRFRVLRLLDSWQRDDCGLDGYASPLSSNSEFTDWIYRQICFVNHSLCLRFSRFEKFYIVALRAEERSSLSTAKERRLQKKLIQMMNCFKTCDMNVGILLDLCQSQQWGSSPRFSPSNSLKNSTLEVYDGRSVLVNLLKAMTRLEALDASLRQLLATSVEKNSKNPPVMAASLDGEKSSLDRFVSTLLGSTETQKSPPYSQTATSIVETAILPIELLLSPYWSYDVSTLQIVLVFLFQCCMDSENETKLNENAVEITQGLLVANQIIQWGTDAFLSPGKVMEGVDYPGVGAMPLSLETLCLLLVQALWISEINDFEKKFVNFSFDGSKTISSHISIVTVEFAETLLMLLNNFSKFLCDTSFNISHRIQELEDVGEGQSFASLSTPPPSISSQFSQRVALFEQHSLLPLQTIMGKTLSQPWRTLDWRALTLNEIQNIFVGDSFHAQKLYFPEEQTEGHSLLSLLLPSRIERVISEFILRRLVITPLRRELIEILGNYRLHMDYNSLPVLLKVWETIETILLTNNKTSSIE</sequence>
<dbReference type="EMBL" id="JADAQX010001469">
    <property type="protein sequence ID" value="KAF8817788.1"/>
    <property type="molecule type" value="Genomic_DNA"/>
</dbReference>
<evidence type="ECO:0000313" key="3">
    <source>
        <dbReference type="Proteomes" id="UP000823046"/>
    </source>
</evidence>
<gene>
    <name evidence="2" type="ORF">IE077_001361</name>
</gene>
<reference evidence="2 3" key="1">
    <citation type="journal article" date="2020" name="bioRxiv">
        <title>Metabolic contributions of an alphaproteobacterial endosymbiont in the apicomplexan Cardiosporidium cionae.</title>
        <authorList>
            <person name="Hunter E.S."/>
            <person name="Paight C.J."/>
            <person name="Lane C.E."/>
        </authorList>
    </citation>
    <scope>NUCLEOTIDE SEQUENCE [LARGE SCALE GENOMIC DNA]</scope>
    <source>
        <strain evidence="2">ESH_2018</strain>
    </source>
</reference>
<protein>
    <submittedName>
        <fullName evidence="2">Uncharacterized protein</fullName>
    </submittedName>
</protein>
<accession>A0ABQ7J3X8</accession>
<organism evidence="2 3">
    <name type="scientific">Cardiosporidium cionae</name>
    <dbReference type="NCBI Taxonomy" id="476202"/>
    <lineage>
        <taxon>Eukaryota</taxon>
        <taxon>Sar</taxon>
        <taxon>Alveolata</taxon>
        <taxon>Apicomplexa</taxon>
        <taxon>Aconoidasida</taxon>
        <taxon>Nephromycida</taxon>
        <taxon>Cardiosporidium</taxon>
    </lineage>
</organism>
<feature type="region of interest" description="Disordered" evidence="1">
    <location>
        <begin position="1"/>
        <end position="22"/>
    </location>
</feature>
<keyword evidence="3" id="KW-1185">Reference proteome</keyword>
<name>A0ABQ7J3X8_9APIC</name>
<feature type="non-terminal residue" evidence="2">
    <location>
        <position position="623"/>
    </location>
</feature>
<dbReference type="Proteomes" id="UP000823046">
    <property type="component" value="Unassembled WGS sequence"/>
</dbReference>
<evidence type="ECO:0000256" key="1">
    <source>
        <dbReference type="SAM" id="MobiDB-lite"/>
    </source>
</evidence>
<feature type="compositionally biased region" description="Acidic residues" evidence="1">
    <location>
        <begin position="1"/>
        <end position="11"/>
    </location>
</feature>
<proteinExistence type="predicted"/>
<evidence type="ECO:0000313" key="2">
    <source>
        <dbReference type="EMBL" id="KAF8817788.1"/>
    </source>
</evidence>
<comment type="caution">
    <text evidence="2">The sequence shown here is derived from an EMBL/GenBank/DDBJ whole genome shotgun (WGS) entry which is preliminary data.</text>
</comment>